<name>A0A7C5HNI9_UNCW3</name>
<evidence type="ECO:0000256" key="5">
    <source>
        <dbReference type="ARBA" id="ARBA00022598"/>
    </source>
</evidence>
<comment type="subunit">
    <text evidence="2">Monomer.</text>
</comment>
<dbReference type="NCBIfam" id="NF004349">
    <property type="entry name" value="PRK05729.1"/>
    <property type="match status" value="1"/>
</dbReference>
<dbReference type="GO" id="GO:0002161">
    <property type="term" value="F:aminoacyl-tRNA deacylase activity"/>
    <property type="evidence" value="ECO:0007669"/>
    <property type="project" value="InterPro"/>
</dbReference>
<dbReference type="PANTHER" id="PTHR11946:SF93">
    <property type="entry name" value="VALINE--TRNA LIGASE, CHLOROPLASTIC_MITOCHONDRIAL 2"/>
    <property type="match status" value="1"/>
</dbReference>
<dbReference type="GO" id="GO:0005829">
    <property type="term" value="C:cytosol"/>
    <property type="evidence" value="ECO:0007669"/>
    <property type="project" value="TreeGrafter"/>
</dbReference>
<keyword evidence="4" id="KW-0963">Cytoplasm</keyword>
<dbReference type="SUPFAM" id="SSF50677">
    <property type="entry name" value="ValRS/IleRS/LeuRS editing domain"/>
    <property type="match status" value="1"/>
</dbReference>
<dbReference type="EMBL" id="DRTB01000211">
    <property type="protein sequence ID" value="HHE04975.1"/>
    <property type="molecule type" value="Genomic_DNA"/>
</dbReference>
<dbReference type="InterPro" id="IPR001412">
    <property type="entry name" value="aa-tRNA-synth_I_CS"/>
</dbReference>
<dbReference type="SUPFAM" id="SSF52374">
    <property type="entry name" value="Nucleotidylyl transferase"/>
    <property type="match status" value="1"/>
</dbReference>
<dbReference type="InterPro" id="IPR009080">
    <property type="entry name" value="tRNAsynth_Ia_anticodon-bd"/>
</dbReference>
<dbReference type="CDD" id="cd00817">
    <property type="entry name" value="ValRS_core"/>
    <property type="match status" value="1"/>
</dbReference>
<dbReference type="FunFam" id="3.90.740.10:FF:000005">
    <property type="entry name" value="Valine--tRNA ligase, mitochondrial"/>
    <property type="match status" value="1"/>
</dbReference>
<dbReference type="Pfam" id="PF00133">
    <property type="entry name" value="tRNA-synt_1"/>
    <property type="match status" value="1"/>
</dbReference>
<gene>
    <name evidence="15" type="ORF">ENL19_02810</name>
</gene>
<evidence type="ECO:0000256" key="12">
    <source>
        <dbReference type="NCBIfam" id="TIGR00422"/>
    </source>
</evidence>
<evidence type="ECO:0000256" key="4">
    <source>
        <dbReference type="ARBA" id="ARBA00022490"/>
    </source>
</evidence>
<keyword evidence="7 13" id="KW-0067">ATP-binding</keyword>
<dbReference type="InterPro" id="IPR014729">
    <property type="entry name" value="Rossmann-like_a/b/a_fold"/>
</dbReference>
<evidence type="ECO:0000313" key="15">
    <source>
        <dbReference type="EMBL" id="HHE04975.1"/>
    </source>
</evidence>
<evidence type="ECO:0000259" key="14">
    <source>
        <dbReference type="Pfam" id="PF00133"/>
    </source>
</evidence>
<comment type="caution">
    <text evidence="15">The sequence shown here is derived from an EMBL/GenBank/DDBJ whole genome shotgun (WGS) entry which is preliminary data.</text>
</comment>
<evidence type="ECO:0000256" key="3">
    <source>
        <dbReference type="ARBA" id="ARBA00013169"/>
    </source>
</evidence>
<dbReference type="GO" id="GO:0004832">
    <property type="term" value="F:valine-tRNA ligase activity"/>
    <property type="evidence" value="ECO:0007669"/>
    <property type="project" value="UniProtKB-UniRule"/>
</dbReference>
<feature type="domain" description="Aminoacyl-tRNA synthetase class Ia" evidence="14">
    <location>
        <begin position="16"/>
        <end position="559"/>
    </location>
</feature>
<dbReference type="GO" id="GO:0006438">
    <property type="term" value="P:valyl-tRNA aminoacylation"/>
    <property type="evidence" value="ECO:0007669"/>
    <property type="project" value="UniProtKB-UniRule"/>
</dbReference>
<proteinExistence type="inferred from homology"/>
<evidence type="ECO:0000256" key="8">
    <source>
        <dbReference type="ARBA" id="ARBA00022917"/>
    </source>
</evidence>
<keyword evidence="9" id="KW-0175">Coiled coil</keyword>
<dbReference type="InterPro" id="IPR002300">
    <property type="entry name" value="aa-tRNA-synth_Ia"/>
</dbReference>
<dbReference type="InterPro" id="IPR002303">
    <property type="entry name" value="Valyl-tRNA_ligase"/>
</dbReference>
<accession>A0A7C5HNI9</accession>
<dbReference type="EC" id="6.1.1.9" evidence="3 12"/>
<evidence type="ECO:0000256" key="7">
    <source>
        <dbReference type="ARBA" id="ARBA00022840"/>
    </source>
</evidence>
<evidence type="ECO:0000256" key="13">
    <source>
        <dbReference type="RuleBase" id="RU363035"/>
    </source>
</evidence>
<sequence>MNLPTKYEPKQVEEKWRKYWEEKKIFVANADSDKPKYSIVLPPPNVTGILTIGHVLNHAIQDVLIRFKKMQGYEVLLLPGTDHAGIATQNVVERKLREEGKTRFDLGREAFVKEVWKWEKEYHDRIVTQMKKLGLACDWTRERFTLDPAYARAVKHTFVKLYEKKYIYKGEYIINYCPRCKTVISNEEVEYEEENSSLWYINYPLKDGGYITVATTRPETMLGDTAIAVNPHDKRYKNYIGKVAILPIMNREIPIIADKQVDKDFGTGAVKITPAHDYNDFQIGIKHKLDRIIVIDKNGKINKNGGKYEGLDRFEARKEIVRDLTSLNLLEKIEPHIHSVGHCSRCHTTIEPYISTQWFVKMADLAAKAKKVVKEGKIKFFLPRWEKVYYHWLDNIVDWVISRQLWWGHRIPVFYCKDCGEIIVSEEDVKKCPKCGSTNIVQEEDVLDTWFSSWLWPFATMGWPDQTEDLKKFFPTDTLVTAWDIIFLWVARMIMSSLEFMDDVPFTDVYITGLVRDEKRRRFSKSLGNSPDPMNLIEKYGADGLRIGLLLITPEGKDVIYSEKSIETGRNFLNKLWNASRFILSNREEQKPGIEDIALKRIDRWIISRITNTIIEVDNALNNFRINEAVKII</sequence>
<evidence type="ECO:0000256" key="1">
    <source>
        <dbReference type="ARBA" id="ARBA00004496"/>
    </source>
</evidence>
<protein>
    <recommendedName>
        <fullName evidence="3 12">Valine--tRNA ligase</fullName>
        <ecNumber evidence="3 12">6.1.1.9</ecNumber>
    </recommendedName>
</protein>
<dbReference type="FunFam" id="3.40.50.620:FF:000098">
    <property type="entry name" value="Valine--tRNA ligase"/>
    <property type="match status" value="1"/>
</dbReference>
<dbReference type="FunFam" id="3.40.50.620:FF:000032">
    <property type="entry name" value="Valine--tRNA ligase"/>
    <property type="match status" value="1"/>
</dbReference>
<keyword evidence="10 13" id="KW-0030">Aminoacyl-tRNA synthetase</keyword>
<dbReference type="NCBIfam" id="TIGR00422">
    <property type="entry name" value="valS"/>
    <property type="match status" value="1"/>
</dbReference>
<comment type="catalytic activity">
    <reaction evidence="11">
        <text>tRNA(Val) + L-valine + ATP = L-valyl-tRNA(Val) + AMP + diphosphate</text>
        <dbReference type="Rhea" id="RHEA:10704"/>
        <dbReference type="Rhea" id="RHEA-COMP:9672"/>
        <dbReference type="Rhea" id="RHEA-COMP:9708"/>
        <dbReference type="ChEBI" id="CHEBI:30616"/>
        <dbReference type="ChEBI" id="CHEBI:33019"/>
        <dbReference type="ChEBI" id="CHEBI:57762"/>
        <dbReference type="ChEBI" id="CHEBI:78442"/>
        <dbReference type="ChEBI" id="CHEBI:78537"/>
        <dbReference type="ChEBI" id="CHEBI:456215"/>
        <dbReference type="EC" id="6.1.1.9"/>
    </reaction>
</comment>
<evidence type="ECO:0000256" key="2">
    <source>
        <dbReference type="ARBA" id="ARBA00011245"/>
    </source>
</evidence>
<comment type="similarity">
    <text evidence="13">Belongs to the class-I aminoacyl-tRNA synthetase family.</text>
</comment>
<evidence type="ECO:0000256" key="11">
    <source>
        <dbReference type="ARBA" id="ARBA00047552"/>
    </source>
</evidence>
<reference evidence="15" key="1">
    <citation type="journal article" date="2020" name="mSystems">
        <title>Genome- and Community-Level Interaction Insights into Carbon Utilization and Element Cycling Functions of Hydrothermarchaeota in Hydrothermal Sediment.</title>
        <authorList>
            <person name="Zhou Z."/>
            <person name="Liu Y."/>
            <person name="Xu W."/>
            <person name="Pan J."/>
            <person name="Luo Z.H."/>
            <person name="Li M."/>
        </authorList>
    </citation>
    <scope>NUCLEOTIDE SEQUENCE [LARGE SCALE GENOMIC DNA]</scope>
    <source>
        <strain evidence="15">HyVt-74</strain>
    </source>
</reference>
<dbReference type="AlphaFoldDB" id="A0A7C5HNI9"/>
<dbReference type="PROSITE" id="PS00178">
    <property type="entry name" value="AA_TRNA_LIGASE_I"/>
    <property type="match status" value="1"/>
</dbReference>
<dbReference type="Gene3D" id="3.40.50.620">
    <property type="entry name" value="HUPs"/>
    <property type="match status" value="2"/>
</dbReference>
<evidence type="ECO:0000256" key="10">
    <source>
        <dbReference type="ARBA" id="ARBA00023146"/>
    </source>
</evidence>
<dbReference type="PANTHER" id="PTHR11946">
    <property type="entry name" value="VALYL-TRNA SYNTHETASES"/>
    <property type="match status" value="1"/>
</dbReference>
<dbReference type="SUPFAM" id="SSF47323">
    <property type="entry name" value="Anticodon-binding domain of a subclass of class I aminoacyl-tRNA synthetases"/>
    <property type="match status" value="1"/>
</dbReference>
<comment type="subcellular location">
    <subcellularLocation>
        <location evidence="1">Cytoplasm</location>
    </subcellularLocation>
</comment>
<dbReference type="GO" id="GO:0005524">
    <property type="term" value="F:ATP binding"/>
    <property type="evidence" value="ECO:0007669"/>
    <property type="project" value="UniProtKB-KW"/>
</dbReference>
<organism evidence="15">
    <name type="scientific">candidate division WOR-3 bacterium</name>
    <dbReference type="NCBI Taxonomy" id="2052148"/>
    <lineage>
        <taxon>Bacteria</taxon>
        <taxon>Bacteria division WOR-3</taxon>
    </lineage>
</organism>
<dbReference type="Gene3D" id="1.10.730.10">
    <property type="entry name" value="Isoleucyl-tRNA Synthetase, Domain 1"/>
    <property type="match status" value="1"/>
</dbReference>
<dbReference type="InterPro" id="IPR009008">
    <property type="entry name" value="Val/Leu/Ile-tRNA-synth_edit"/>
</dbReference>
<keyword evidence="6 13" id="KW-0547">Nucleotide-binding</keyword>
<evidence type="ECO:0000256" key="9">
    <source>
        <dbReference type="ARBA" id="ARBA00023054"/>
    </source>
</evidence>
<keyword evidence="5 13" id="KW-0436">Ligase</keyword>
<evidence type="ECO:0000256" key="6">
    <source>
        <dbReference type="ARBA" id="ARBA00022741"/>
    </source>
</evidence>
<feature type="non-terminal residue" evidence="15">
    <location>
        <position position="633"/>
    </location>
</feature>
<keyword evidence="8 13" id="KW-0648">Protein biosynthesis</keyword>
<dbReference type="PRINTS" id="PR00986">
    <property type="entry name" value="TRNASYNTHVAL"/>
</dbReference>
<dbReference type="Proteomes" id="UP000886110">
    <property type="component" value="Unassembled WGS sequence"/>
</dbReference>